<dbReference type="AlphaFoldDB" id="A0A2J6SR33"/>
<dbReference type="OrthoDB" id="3045089at2759"/>
<evidence type="ECO:0000313" key="3">
    <source>
        <dbReference type="Proteomes" id="UP000235371"/>
    </source>
</evidence>
<organism evidence="2 3">
    <name type="scientific">Hyaloscypha bicolor E</name>
    <dbReference type="NCBI Taxonomy" id="1095630"/>
    <lineage>
        <taxon>Eukaryota</taxon>
        <taxon>Fungi</taxon>
        <taxon>Dikarya</taxon>
        <taxon>Ascomycota</taxon>
        <taxon>Pezizomycotina</taxon>
        <taxon>Leotiomycetes</taxon>
        <taxon>Helotiales</taxon>
        <taxon>Hyaloscyphaceae</taxon>
        <taxon>Hyaloscypha</taxon>
        <taxon>Hyaloscypha bicolor</taxon>
    </lineage>
</organism>
<dbReference type="InParanoid" id="A0A2J6SR33"/>
<dbReference type="Pfam" id="PF22893">
    <property type="entry name" value="ULD_2"/>
    <property type="match status" value="1"/>
</dbReference>
<accession>A0A2J6SR33</accession>
<dbReference type="InterPro" id="IPR054464">
    <property type="entry name" value="ULD_fung"/>
</dbReference>
<keyword evidence="3" id="KW-1185">Reference proteome</keyword>
<evidence type="ECO:0000313" key="2">
    <source>
        <dbReference type="EMBL" id="PMD53237.1"/>
    </source>
</evidence>
<name>A0A2J6SR33_9HELO</name>
<reference evidence="2 3" key="1">
    <citation type="submission" date="2016-04" db="EMBL/GenBank/DDBJ databases">
        <title>A degradative enzymes factory behind the ericoid mycorrhizal symbiosis.</title>
        <authorList>
            <consortium name="DOE Joint Genome Institute"/>
            <person name="Martino E."/>
            <person name="Morin E."/>
            <person name="Grelet G."/>
            <person name="Kuo A."/>
            <person name="Kohler A."/>
            <person name="Daghino S."/>
            <person name="Barry K."/>
            <person name="Choi C."/>
            <person name="Cichocki N."/>
            <person name="Clum A."/>
            <person name="Copeland A."/>
            <person name="Hainaut M."/>
            <person name="Haridas S."/>
            <person name="Labutti K."/>
            <person name="Lindquist E."/>
            <person name="Lipzen A."/>
            <person name="Khouja H.-R."/>
            <person name="Murat C."/>
            <person name="Ohm R."/>
            <person name="Olson A."/>
            <person name="Spatafora J."/>
            <person name="Veneault-Fourrey C."/>
            <person name="Henrissat B."/>
            <person name="Grigoriev I."/>
            <person name="Martin F."/>
            <person name="Perotto S."/>
        </authorList>
    </citation>
    <scope>NUCLEOTIDE SEQUENCE [LARGE SCALE GENOMIC DNA]</scope>
    <source>
        <strain evidence="2 3">E</strain>
    </source>
</reference>
<dbReference type="STRING" id="1095630.A0A2J6SR33"/>
<dbReference type="EMBL" id="KZ613887">
    <property type="protein sequence ID" value="PMD53237.1"/>
    <property type="molecule type" value="Genomic_DNA"/>
</dbReference>
<protein>
    <recommendedName>
        <fullName evidence="1">Ubiquitin-like domain-containing protein</fullName>
    </recommendedName>
</protein>
<proteinExistence type="predicted"/>
<dbReference type="GeneID" id="36583906"/>
<feature type="domain" description="Ubiquitin-like" evidence="1">
    <location>
        <begin position="92"/>
        <end position="173"/>
    </location>
</feature>
<sequence>MEGASTTPNNSRRTYSRRALEGVTADYEDWELGDSIVEDIELYRYVHATIGVSTADIQQIIDAAEITEEHADIDGRPEKGSANALNPLDHKPRPIKFKDAIGRKFSFPFQLCATWAGMEKLITQAFLHVDVIGPHVVEGHYDLIGPNGEIILPRVWETSIEPDWFIKMHMWPVPTEVPGVNYGLPPRWQYL</sequence>
<dbReference type="RefSeq" id="XP_024730141.1">
    <property type="nucleotide sequence ID" value="XM_024875827.1"/>
</dbReference>
<dbReference type="Proteomes" id="UP000235371">
    <property type="component" value="Unassembled WGS sequence"/>
</dbReference>
<gene>
    <name evidence="2" type="ORF">K444DRAFT_541806</name>
</gene>
<evidence type="ECO:0000259" key="1">
    <source>
        <dbReference type="Pfam" id="PF22893"/>
    </source>
</evidence>